<dbReference type="AlphaFoldDB" id="A0AA35XFT8"/>
<protein>
    <submittedName>
        <fullName evidence="3">Eukaryotic translation initiation factor 3 subunit G</fullName>
    </submittedName>
</protein>
<comment type="caution">
    <text evidence="3">The sequence shown here is derived from an EMBL/GenBank/DDBJ whole genome shotgun (WGS) entry which is preliminary data.</text>
</comment>
<dbReference type="CDD" id="cd12933">
    <property type="entry name" value="eIF3G"/>
    <property type="match status" value="1"/>
</dbReference>
<feature type="region of interest" description="Disordered" evidence="1">
    <location>
        <begin position="1"/>
        <end position="22"/>
    </location>
</feature>
<dbReference type="EMBL" id="CASHTH010004314">
    <property type="protein sequence ID" value="CAI8055884.1"/>
    <property type="molecule type" value="Genomic_DNA"/>
</dbReference>
<evidence type="ECO:0000313" key="3">
    <source>
        <dbReference type="EMBL" id="CAI8055884.1"/>
    </source>
</evidence>
<feature type="compositionally biased region" description="Polar residues" evidence="1">
    <location>
        <begin position="1"/>
        <end position="21"/>
    </location>
</feature>
<keyword evidence="3" id="KW-0648">Protein biosynthesis</keyword>
<sequence>MPIPQTPASATPQGAGQSVSWADQMDDLEASVITADNLPEPRETVSGDTRTMVSYRVDEGGKIKKVTQVYKEVRQQVPKAIAKRRTWKKFGDAEQDNPKGPDQATTVIADDVYLTLTTNREQLEHHDDDPLKKLSTKSMVTCRICKGDHWTTKCPYKDTLGSVPEMEEGECWGWRSTEQHLHSVLCVHVVLSCSF</sequence>
<evidence type="ECO:0000259" key="2">
    <source>
        <dbReference type="Pfam" id="PF12353"/>
    </source>
</evidence>
<keyword evidence="3" id="KW-0396">Initiation factor</keyword>
<evidence type="ECO:0000313" key="4">
    <source>
        <dbReference type="Proteomes" id="UP001174909"/>
    </source>
</evidence>
<organism evidence="3 4">
    <name type="scientific">Geodia barretti</name>
    <name type="common">Barrett's horny sponge</name>
    <dbReference type="NCBI Taxonomy" id="519541"/>
    <lineage>
        <taxon>Eukaryota</taxon>
        <taxon>Metazoa</taxon>
        <taxon>Porifera</taxon>
        <taxon>Demospongiae</taxon>
        <taxon>Heteroscleromorpha</taxon>
        <taxon>Tetractinellida</taxon>
        <taxon>Astrophorina</taxon>
        <taxon>Geodiidae</taxon>
        <taxon>Geodia</taxon>
    </lineage>
</organism>
<dbReference type="InterPro" id="IPR024675">
    <property type="entry name" value="eIF3g_N"/>
</dbReference>
<feature type="domain" description="Eukaryotic translation initiation factor 3 subunit G N-terminal" evidence="2">
    <location>
        <begin position="46"/>
        <end position="160"/>
    </location>
</feature>
<evidence type="ECO:0000256" key="1">
    <source>
        <dbReference type="SAM" id="MobiDB-lite"/>
    </source>
</evidence>
<name>A0AA35XFT8_GEOBA</name>
<accession>A0AA35XFT8</accession>
<dbReference type="Proteomes" id="UP001174909">
    <property type="component" value="Unassembled WGS sequence"/>
</dbReference>
<proteinExistence type="predicted"/>
<dbReference type="GO" id="GO:0003743">
    <property type="term" value="F:translation initiation factor activity"/>
    <property type="evidence" value="ECO:0007669"/>
    <property type="project" value="UniProtKB-KW"/>
</dbReference>
<dbReference type="Pfam" id="PF12353">
    <property type="entry name" value="eIF3g"/>
    <property type="match status" value="1"/>
</dbReference>
<reference evidence="3" key="1">
    <citation type="submission" date="2023-03" db="EMBL/GenBank/DDBJ databases">
        <authorList>
            <person name="Steffen K."/>
            <person name="Cardenas P."/>
        </authorList>
    </citation>
    <scope>NUCLEOTIDE SEQUENCE</scope>
</reference>
<keyword evidence="4" id="KW-1185">Reference proteome</keyword>
<gene>
    <name evidence="3" type="ORF">GBAR_LOCUS30469</name>
</gene>